<dbReference type="SUPFAM" id="SSF46626">
    <property type="entry name" value="Cytochrome c"/>
    <property type="match status" value="2"/>
</dbReference>
<dbReference type="GO" id="GO:0046872">
    <property type="term" value="F:metal ion binding"/>
    <property type="evidence" value="ECO:0007669"/>
    <property type="project" value="UniProtKB-KW"/>
</dbReference>
<dbReference type="GO" id="GO:0020037">
    <property type="term" value="F:heme binding"/>
    <property type="evidence" value="ECO:0007669"/>
    <property type="project" value="InterPro"/>
</dbReference>
<keyword evidence="12" id="KW-1185">Reference proteome</keyword>
<dbReference type="Proteomes" id="UP000199514">
    <property type="component" value="Unassembled WGS sequence"/>
</dbReference>
<feature type="binding site" description="covalent" evidence="8">
    <location>
        <position position="237"/>
    </location>
    <ligand>
        <name>heme c</name>
        <dbReference type="ChEBI" id="CHEBI:61717"/>
        <label>2</label>
    </ligand>
</feature>
<sequence length="355" mass="38936">MKKITLQFIVLVVVMASCMPDSKKSGQAAAQPSSLEADKQLLKDAQSNFQPLAATADNPENPITPAKVELGQVLYYDTRLSKTGNNSCNSCHNLATFGVDTLPTSKGDAGKFGTRNSPTVLNAAFHSIQFWDGRAKDVEEQAGMPILNPVEMAIPNQDFLVKKLKGIKEYQPLFSQAFPEDKNPVSYANIQKAIGAFERTLVTPTAFDRYLGGEMYALSTPEREGLRAFMETGCTSCHSGANLGGTMLQKFGVFADYHSIANFKTKDEGRKEVTKAEADKDMFKVPSLRNVGKTYPYFHDGSVRNLEEAVKIMAKLQLNKELSDEKAKSIVEFLHSLTGEVPESAKQVPAILKHS</sequence>
<dbReference type="InterPro" id="IPR051395">
    <property type="entry name" value="Cytochrome_c_Peroxidase/MauG"/>
</dbReference>
<dbReference type="InterPro" id="IPR026259">
    <property type="entry name" value="MauG/Cytc_peroxidase"/>
</dbReference>
<feature type="domain" description="Cytochrome c" evidence="10">
    <location>
        <begin position="220"/>
        <end position="338"/>
    </location>
</feature>
<evidence type="ECO:0000256" key="6">
    <source>
        <dbReference type="ARBA" id="ARBA00023002"/>
    </source>
</evidence>
<dbReference type="PROSITE" id="PS51257">
    <property type="entry name" value="PROKAR_LIPOPROTEIN"/>
    <property type="match status" value="1"/>
</dbReference>
<comment type="cofactor">
    <cofactor evidence="8">
        <name>heme</name>
        <dbReference type="ChEBI" id="CHEBI:30413"/>
    </cofactor>
    <text evidence="8">Binds 2 heme groups.</text>
</comment>
<dbReference type="InterPro" id="IPR009056">
    <property type="entry name" value="Cyt_c-like_dom"/>
</dbReference>
<organism evidence="11 12">
    <name type="scientific">Flexibacter flexilis DSM 6793</name>
    <dbReference type="NCBI Taxonomy" id="927664"/>
    <lineage>
        <taxon>Bacteria</taxon>
        <taxon>Pseudomonadati</taxon>
        <taxon>Bacteroidota</taxon>
        <taxon>Cytophagia</taxon>
        <taxon>Cytophagales</taxon>
        <taxon>Flexibacteraceae</taxon>
        <taxon>Flexibacter</taxon>
    </lineage>
</organism>
<keyword evidence="5" id="KW-0574">Periplasm</keyword>
<gene>
    <name evidence="11" type="ORF">SAMN05421780_101458</name>
</gene>
<dbReference type="Pfam" id="PF03150">
    <property type="entry name" value="CCP_MauG"/>
    <property type="match status" value="1"/>
</dbReference>
<feature type="binding site" description="covalent" evidence="8">
    <location>
        <position position="234"/>
    </location>
    <ligand>
        <name>heme c</name>
        <dbReference type="ChEBI" id="CHEBI:61717"/>
        <label>2</label>
    </ligand>
</feature>
<feature type="binding site" description="covalent" evidence="8">
    <location>
        <position position="88"/>
    </location>
    <ligand>
        <name>heme c</name>
        <dbReference type="ChEBI" id="CHEBI:61717"/>
        <label>1</label>
    </ligand>
</feature>
<proteinExistence type="predicted"/>
<dbReference type="GO" id="GO:0042597">
    <property type="term" value="C:periplasmic space"/>
    <property type="evidence" value="ECO:0007669"/>
    <property type="project" value="UniProtKB-SubCell"/>
</dbReference>
<feature type="binding site" description="axial binding residue" evidence="9">
    <location>
        <position position="92"/>
    </location>
    <ligand>
        <name>heme c</name>
        <dbReference type="ChEBI" id="CHEBI:61717"/>
        <label>1</label>
    </ligand>
    <ligandPart>
        <name>Fe</name>
        <dbReference type="ChEBI" id="CHEBI:18248"/>
    </ligandPart>
</feature>
<reference evidence="11 12" key="1">
    <citation type="submission" date="2016-10" db="EMBL/GenBank/DDBJ databases">
        <authorList>
            <person name="de Groot N.N."/>
        </authorList>
    </citation>
    <scope>NUCLEOTIDE SEQUENCE [LARGE SCALE GENOMIC DNA]</scope>
    <source>
        <strain evidence="11 12">DSM 6793</strain>
    </source>
</reference>
<keyword evidence="2 8" id="KW-0349">Heme</keyword>
<name>A0A1I1DV58_9BACT</name>
<keyword evidence="3 9" id="KW-0479">Metal-binding</keyword>
<keyword evidence="4" id="KW-0732">Signal</keyword>
<keyword evidence="11" id="KW-0575">Peroxidase</keyword>
<evidence type="ECO:0000256" key="4">
    <source>
        <dbReference type="ARBA" id="ARBA00022729"/>
    </source>
</evidence>
<keyword evidence="7 9" id="KW-0408">Iron</keyword>
<dbReference type="OrthoDB" id="9805202at2"/>
<dbReference type="STRING" id="927664.SAMN05421780_101458"/>
<evidence type="ECO:0000256" key="3">
    <source>
        <dbReference type="ARBA" id="ARBA00022723"/>
    </source>
</evidence>
<dbReference type="Gene3D" id="1.10.760.10">
    <property type="entry name" value="Cytochrome c-like domain"/>
    <property type="match status" value="2"/>
</dbReference>
<dbReference type="PIRSF" id="PIRSF000294">
    <property type="entry name" value="Cytochrome-c_peroxidase"/>
    <property type="match status" value="1"/>
</dbReference>
<evidence type="ECO:0000256" key="9">
    <source>
        <dbReference type="PIRSR" id="PIRSR000294-2"/>
    </source>
</evidence>
<dbReference type="InterPro" id="IPR004852">
    <property type="entry name" value="Di-haem_cyt_c_peroxidsae"/>
</dbReference>
<dbReference type="RefSeq" id="WP_091506594.1">
    <property type="nucleotide sequence ID" value="NZ_FOLE01000001.1"/>
</dbReference>
<evidence type="ECO:0000256" key="7">
    <source>
        <dbReference type="ARBA" id="ARBA00023004"/>
    </source>
</evidence>
<dbReference type="InterPro" id="IPR036909">
    <property type="entry name" value="Cyt_c-like_dom_sf"/>
</dbReference>
<evidence type="ECO:0000256" key="5">
    <source>
        <dbReference type="ARBA" id="ARBA00022764"/>
    </source>
</evidence>
<comment type="PTM">
    <text evidence="8">Binds 2 heme groups per subunit.</text>
</comment>
<dbReference type="GO" id="GO:0009055">
    <property type="term" value="F:electron transfer activity"/>
    <property type="evidence" value="ECO:0007669"/>
    <property type="project" value="InterPro"/>
</dbReference>
<comment type="subcellular location">
    <subcellularLocation>
        <location evidence="1">Periplasm</location>
    </subcellularLocation>
</comment>
<dbReference type="PANTHER" id="PTHR30600">
    <property type="entry name" value="CYTOCHROME C PEROXIDASE-RELATED"/>
    <property type="match status" value="1"/>
</dbReference>
<feature type="binding site" description="covalent" evidence="8">
    <location>
        <position position="91"/>
    </location>
    <ligand>
        <name>heme c</name>
        <dbReference type="ChEBI" id="CHEBI:61717"/>
        <label>1</label>
    </ligand>
</feature>
<dbReference type="PANTHER" id="PTHR30600:SF7">
    <property type="entry name" value="CYTOCHROME C PEROXIDASE-RELATED"/>
    <property type="match status" value="1"/>
</dbReference>
<accession>A0A1I1DV58</accession>
<evidence type="ECO:0000259" key="10">
    <source>
        <dbReference type="PROSITE" id="PS51007"/>
    </source>
</evidence>
<dbReference type="AlphaFoldDB" id="A0A1I1DV58"/>
<evidence type="ECO:0000256" key="2">
    <source>
        <dbReference type="ARBA" id="ARBA00022617"/>
    </source>
</evidence>
<evidence type="ECO:0000256" key="1">
    <source>
        <dbReference type="ARBA" id="ARBA00004418"/>
    </source>
</evidence>
<evidence type="ECO:0000256" key="8">
    <source>
        <dbReference type="PIRSR" id="PIRSR000294-1"/>
    </source>
</evidence>
<evidence type="ECO:0000313" key="11">
    <source>
        <dbReference type="EMBL" id="SFB78276.1"/>
    </source>
</evidence>
<keyword evidence="6" id="KW-0560">Oxidoreductase</keyword>
<feature type="binding site" description="axial binding residue" evidence="9">
    <location>
        <position position="313"/>
    </location>
    <ligand>
        <name>heme c</name>
        <dbReference type="ChEBI" id="CHEBI:61717"/>
        <label>2</label>
    </ligand>
    <ligandPart>
        <name>Fe</name>
        <dbReference type="ChEBI" id="CHEBI:18248"/>
    </ligandPart>
</feature>
<dbReference type="GO" id="GO:0004130">
    <property type="term" value="F:cytochrome-c peroxidase activity"/>
    <property type="evidence" value="ECO:0007669"/>
    <property type="project" value="TreeGrafter"/>
</dbReference>
<evidence type="ECO:0000313" key="12">
    <source>
        <dbReference type="Proteomes" id="UP000199514"/>
    </source>
</evidence>
<feature type="binding site" description="axial binding residue" evidence="9">
    <location>
        <position position="238"/>
    </location>
    <ligand>
        <name>heme c</name>
        <dbReference type="ChEBI" id="CHEBI:61717"/>
        <label>2</label>
    </ligand>
    <ligandPart>
        <name>Fe</name>
        <dbReference type="ChEBI" id="CHEBI:18248"/>
    </ligandPart>
</feature>
<protein>
    <submittedName>
        <fullName evidence="11">Cytochrome c peroxidase</fullName>
    </submittedName>
</protein>
<dbReference type="EMBL" id="FOLE01000001">
    <property type="protein sequence ID" value="SFB78276.1"/>
    <property type="molecule type" value="Genomic_DNA"/>
</dbReference>
<dbReference type="PROSITE" id="PS51007">
    <property type="entry name" value="CYTC"/>
    <property type="match status" value="1"/>
</dbReference>